<reference evidence="3" key="1">
    <citation type="submission" date="2021-04" db="EMBL/GenBank/DDBJ databases">
        <title>Complete genome sequence of the type strain Clostridium beijerinckii NRRL B-598.</title>
        <authorList>
            <person name="Sedlar K."/>
            <person name="Branska B."/>
            <person name="Bezdicek M."/>
            <person name="Nykrynova M."/>
            <person name="Lengerova M."/>
            <person name="Skutkova H."/>
            <person name="Patakova P."/>
        </authorList>
    </citation>
    <scope>NUCLEOTIDE SEQUENCE</scope>
    <source>
        <strain evidence="3">DSM 791</strain>
    </source>
</reference>
<dbReference type="InterPro" id="IPR002508">
    <property type="entry name" value="MurNAc-LAA_cat"/>
</dbReference>
<protein>
    <submittedName>
        <fullName evidence="3">N-acetylmuramoyl-L-alanine amidase</fullName>
    </submittedName>
</protein>
<dbReference type="Gene3D" id="3.40.630.40">
    <property type="entry name" value="Zn-dependent exopeptidases"/>
    <property type="match status" value="1"/>
</dbReference>
<dbReference type="GeneID" id="66347101"/>
<dbReference type="GO" id="GO:0008745">
    <property type="term" value="F:N-acetylmuramoyl-L-alanine amidase activity"/>
    <property type="evidence" value="ECO:0007669"/>
    <property type="project" value="InterPro"/>
</dbReference>
<sequence>MVIGIDMGHPFNCGAFGIMSETDGNRAVGKLLIEKLESLRHTVVNCTYDINVNELANRVALANAQSLNYFISLHMDSFDNASANGVTIYTTENSSAKNKANEIVNVVANSCGYNNRGWKSANFYVLKNTNAPAMLLEMGFVTNQDDCNRFNAEDIANAIIKGLTGESSTEDENGYIVTNYLPHSSGDYDGVDINYVLSYFQNVKCYVRGNEKGIWIETQYLSMDKCNELKSTLGSWFYEIKY</sequence>
<name>A0AB74VDP4_CLOBE</name>
<dbReference type="GO" id="GO:0009253">
    <property type="term" value="P:peptidoglycan catabolic process"/>
    <property type="evidence" value="ECO:0007669"/>
    <property type="project" value="InterPro"/>
</dbReference>
<keyword evidence="1" id="KW-0378">Hydrolase</keyword>
<dbReference type="SUPFAM" id="SSF53187">
    <property type="entry name" value="Zn-dependent exopeptidases"/>
    <property type="match status" value="1"/>
</dbReference>
<dbReference type="RefSeq" id="WP_172462680.1">
    <property type="nucleotide sequence ID" value="NZ_BKAK01000058.1"/>
</dbReference>
<proteinExistence type="predicted"/>
<dbReference type="Proteomes" id="UP000679373">
    <property type="component" value="Chromosome"/>
</dbReference>
<dbReference type="Pfam" id="PF01520">
    <property type="entry name" value="Amidase_3"/>
    <property type="match status" value="1"/>
</dbReference>
<accession>A0AB74VDP4</accession>
<dbReference type="SMART" id="SM00646">
    <property type="entry name" value="Ami_3"/>
    <property type="match status" value="1"/>
</dbReference>
<dbReference type="CDD" id="cd02696">
    <property type="entry name" value="MurNAc-LAA"/>
    <property type="match status" value="1"/>
</dbReference>
<dbReference type="PANTHER" id="PTHR30404">
    <property type="entry name" value="N-ACETYLMURAMOYL-L-ALANINE AMIDASE"/>
    <property type="match status" value="1"/>
</dbReference>
<gene>
    <name evidence="3" type="ORF">KEC93_21220</name>
</gene>
<evidence type="ECO:0000259" key="2">
    <source>
        <dbReference type="SMART" id="SM00646"/>
    </source>
</evidence>
<evidence type="ECO:0000256" key="1">
    <source>
        <dbReference type="ARBA" id="ARBA00022801"/>
    </source>
</evidence>
<evidence type="ECO:0000313" key="4">
    <source>
        <dbReference type="Proteomes" id="UP000679373"/>
    </source>
</evidence>
<dbReference type="InterPro" id="IPR050695">
    <property type="entry name" value="N-acetylmuramoyl_amidase_3"/>
</dbReference>
<feature type="domain" description="MurNAc-LAA" evidence="2">
    <location>
        <begin position="59"/>
        <end position="164"/>
    </location>
</feature>
<keyword evidence="4" id="KW-1185">Reference proteome</keyword>
<dbReference type="AlphaFoldDB" id="A0AB74VDP4"/>
<organism evidence="3 4">
    <name type="scientific">Clostridium beijerinckii</name>
    <name type="common">Clostridium MP</name>
    <dbReference type="NCBI Taxonomy" id="1520"/>
    <lineage>
        <taxon>Bacteria</taxon>
        <taxon>Bacillati</taxon>
        <taxon>Bacillota</taxon>
        <taxon>Clostridia</taxon>
        <taxon>Eubacteriales</taxon>
        <taxon>Clostridiaceae</taxon>
        <taxon>Clostridium</taxon>
    </lineage>
</organism>
<dbReference type="EMBL" id="CP073653">
    <property type="protein sequence ID" value="QUN34419.1"/>
    <property type="molecule type" value="Genomic_DNA"/>
</dbReference>
<dbReference type="PANTHER" id="PTHR30404:SF0">
    <property type="entry name" value="N-ACETYLMURAMOYL-L-ALANINE AMIDASE AMIC"/>
    <property type="match status" value="1"/>
</dbReference>
<evidence type="ECO:0000313" key="3">
    <source>
        <dbReference type="EMBL" id="QUN34419.1"/>
    </source>
</evidence>
<dbReference type="GO" id="GO:0030288">
    <property type="term" value="C:outer membrane-bounded periplasmic space"/>
    <property type="evidence" value="ECO:0007669"/>
    <property type="project" value="TreeGrafter"/>
</dbReference>